<accession>A0A9P5YC09</accession>
<dbReference type="PANTHER" id="PTHR48112">
    <property type="entry name" value="HIGH MOBILITY GROUP PROTEIN DSP1"/>
    <property type="match status" value="1"/>
</dbReference>
<dbReference type="GO" id="GO:0006357">
    <property type="term" value="P:regulation of transcription by RNA polymerase II"/>
    <property type="evidence" value="ECO:0007669"/>
    <property type="project" value="TreeGrafter"/>
</dbReference>
<feature type="domain" description="HMG box" evidence="4">
    <location>
        <begin position="90"/>
        <end position="157"/>
    </location>
</feature>
<evidence type="ECO:0000259" key="4">
    <source>
        <dbReference type="PROSITE" id="PS50118"/>
    </source>
</evidence>
<dbReference type="InterPro" id="IPR050342">
    <property type="entry name" value="HMGB"/>
</dbReference>
<evidence type="ECO:0000313" key="5">
    <source>
        <dbReference type="EMBL" id="KAF9465899.1"/>
    </source>
</evidence>
<dbReference type="Pfam" id="PF00505">
    <property type="entry name" value="HMG_box"/>
    <property type="match status" value="2"/>
</dbReference>
<dbReference type="GO" id="GO:0003677">
    <property type="term" value="F:DNA binding"/>
    <property type="evidence" value="ECO:0007669"/>
    <property type="project" value="UniProtKB-UniRule"/>
</dbReference>
<dbReference type="GO" id="GO:0005634">
    <property type="term" value="C:nucleus"/>
    <property type="evidence" value="ECO:0007669"/>
    <property type="project" value="UniProtKB-UniRule"/>
</dbReference>
<dbReference type="SUPFAM" id="SSF47095">
    <property type="entry name" value="HMG-box"/>
    <property type="match status" value="2"/>
</dbReference>
<keyword evidence="2" id="KW-0539">Nucleus</keyword>
<name>A0A9P5YC09_9AGAR</name>
<feature type="domain" description="HMG box" evidence="4">
    <location>
        <begin position="185"/>
        <end position="253"/>
    </location>
</feature>
<evidence type="ECO:0000256" key="2">
    <source>
        <dbReference type="PROSITE-ProRule" id="PRU00267"/>
    </source>
</evidence>
<dbReference type="Gene3D" id="1.10.30.10">
    <property type="entry name" value="High mobility group box domain"/>
    <property type="match status" value="2"/>
</dbReference>
<gene>
    <name evidence="5" type="ORF">BDZ94DRAFT_1296099</name>
</gene>
<protein>
    <recommendedName>
        <fullName evidence="4">HMG box domain-containing protein</fullName>
    </recommendedName>
</protein>
<evidence type="ECO:0000256" key="1">
    <source>
        <dbReference type="ARBA" id="ARBA00023125"/>
    </source>
</evidence>
<evidence type="ECO:0000313" key="6">
    <source>
        <dbReference type="Proteomes" id="UP000807353"/>
    </source>
</evidence>
<dbReference type="InterPro" id="IPR036910">
    <property type="entry name" value="HMG_box_dom_sf"/>
</dbReference>
<sequence length="256" mass="29419">MLSVLNIRLAARIPLLAKSATCHVARPNLAFRPPTRSFWSSTHVEEPPKPPVTKIEVEGVKPEKKKRATKAKAGEKKPKRVVIPKEARPPKGPSSPYIIFFKDQIEEMGIVGKDTLMAMAVKAGENWRALSDEEKATYTTRYRAERDKYKEELGEWFKQADPSTVRELNKKAKRKLRAPKLPGEPRRPPTAFFLYLQERRDQQTSIDNAIAMRDIAIEAGKGWRDMTAEQKTPYKERFNRMLEEYFKKKAAYSSSE</sequence>
<proteinExistence type="predicted"/>
<keyword evidence="6" id="KW-1185">Reference proteome</keyword>
<keyword evidence="1 2" id="KW-0238">DNA-binding</keyword>
<dbReference type="InterPro" id="IPR009071">
    <property type="entry name" value="HMG_box_dom"/>
</dbReference>
<dbReference type="EMBL" id="MU150244">
    <property type="protein sequence ID" value="KAF9465899.1"/>
    <property type="molecule type" value="Genomic_DNA"/>
</dbReference>
<feature type="DNA-binding region" description="HMG box" evidence="2">
    <location>
        <begin position="90"/>
        <end position="157"/>
    </location>
</feature>
<feature type="region of interest" description="Disordered" evidence="3">
    <location>
        <begin position="167"/>
        <end position="188"/>
    </location>
</feature>
<comment type="caution">
    <text evidence="5">The sequence shown here is derived from an EMBL/GenBank/DDBJ whole genome shotgun (WGS) entry which is preliminary data.</text>
</comment>
<evidence type="ECO:0000256" key="3">
    <source>
        <dbReference type="SAM" id="MobiDB-lite"/>
    </source>
</evidence>
<feature type="DNA-binding region" description="HMG box" evidence="2">
    <location>
        <begin position="185"/>
        <end position="253"/>
    </location>
</feature>
<dbReference type="PROSITE" id="PS50118">
    <property type="entry name" value="HMG_BOX_2"/>
    <property type="match status" value="2"/>
</dbReference>
<dbReference type="OrthoDB" id="1919336at2759"/>
<dbReference type="PANTHER" id="PTHR48112:SF22">
    <property type="entry name" value="MITOCHONDRIAL TRANSCRIPTION FACTOR A, ISOFORM B"/>
    <property type="match status" value="1"/>
</dbReference>
<organism evidence="5 6">
    <name type="scientific">Collybia nuda</name>
    <dbReference type="NCBI Taxonomy" id="64659"/>
    <lineage>
        <taxon>Eukaryota</taxon>
        <taxon>Fungi</taxon>
        <taxon>Dikarya</taxon>
        <taxon>Basidiomycota</taxon>
        <taxon>Agaricomycotina</taxon>
        <taxon>Agaricomycetes</taxon>
        <taxon>Agaricomycetidae</taxon>
        <taxon>Agaricales</taxon>
        <taxon>Tricholomatineae</taxon>
        <taxon>Clitocybaceae</taxon>
        <taxon>Collybia</taxon>
    </lineage>
</organism>
<dbReference type="Proteomes" id="UP000807353">
    <property type="component" value="Unassembled WGS sequence"/>
</dbReference>
<reference evidence="5" key="1">
    <citation type="submission" date="2020-11" db="EMBL/GenBank/DDBJ databases">
        <authorList>
            <consortium name="DOE Joint Genome Institute"/>
            <person name="Ahrendt S."/>
            <person name="Riley R."/>
            <person name="Andreopoulos W."/>
            <person name="Labutti K."/>
            <person name="Pangilinan J."/>
            <person name="Ruiz-Duenas F.J."/>
            <person name="Barrasa J.M."/>
            <person name="Sanchez-Garcia M."/>
            <person name="Camarero S."/>
            <person name="Miyauchi S."/>
            <person name="Serrano A."/>
            <person name="Linde D."/>
            <person name="Babiker R."/>
            <person name="Drula E."/>
            <person name="Ayuso-Fernandez I."/>
            <person name="Pacheco R."/>
            <person name="Padilla G."/>
            <person name="Ferreira P."/>
            <person name="Barriuso J."/>
            <person name="Kellner H."/>
            <person name="Castanera R."/>
            <person name="Alfaro M."/>
            <person name="Ramirez L."/>
            <person name="Pisabarro A.G."/>
            <person name="Kuo A."/>
            <person name="Tritt A."/>
            <person name="Lipzen A."/>
            <person name="He G."/>
            <person name="Yan M."/>
            <person name="Ng V."/>
            <person name="Cullen D."/>
            <person name="Martin F."/>
            <person name="Rosso M.-N."/>
            <person name="Henrissat B."/>
            <person name="Hibbett D."/>
            <person name="Martinez A.T."/>
            <person name="Grigoriev I.V."/>
        </authorList>
    </citation>
    <scope>NUCLEOTIDE SEQUENCE</scope>
    <source>
        <strain evidence="5">CBS 247.69</strain>
    </source>
</reference>
<dbReference type="AlphaFoldDB" id="A0A9P5YC09"/>
<dbReference type="SMART" id="SM00398">
    <property type="entry name" value="HMG"/>
    <property type="match status" value="2"/>
</dbReference>